<dbReference type="SUPFAM" id="SSF50044">
    <property type="entry name" value="SH3-domain"/>
    <property type="match status" value="1"/>
</dbReference>
<feature type="compositionally biased region" description="Acidic residues" evidence="3">
    <location>
        <begin position="53"/>
        <end position="85"/>
    </location>
</feature>
<dbReference type="PROSITE" id="PS50002">
    <property type="entry name" value="SH3"/>
    <property type="match status" value="1"/>
</dbReference>
<dbReference type="Pfam" id="PF00018">
    <property type="entry name" value="SH3_1"/>
    <property type="match status" value="1"/>
</dbReference>
<dbReference type="GO" id="GO:0051286">
    <property type="term" value="C:cell tip"/>
    <property type="evidence" value="ECO:0007669"/>
    <property type="project" value="TreeGrafter"/>
</dbReference>
<feature type="compositionally biased region" description="Acidic residues" evidence="3">
    <location>
        <begin position="238"/>
        <end position="249"/>
    </location>
</feature>
<dbReference type="FunFam" id="2.30.30.40:FF:000035">
    <property type="entry name" value="SH3 domain containing protein"/>
    <property type="match status" value="1"/>
</dbReference>
<dbReference type="GO" id="GO:0008104">
    <property type="term" value="P:intracellular protein localization"/>
    <property type="evidence" value="ECO:0007669"/>
    <property type="project" value="TreeGrafter"/>
</dbReference>
<sequence>MPRNLVINTQVDRNSPRVSSDWQPSPTVSTPLHSERNASGQLFKQQNNSMLIEEVEEEEEEEDSDDMVEEDDDEEDDLDEADDSEYTSSPSIPDENINFDMVYALHTFVATVEGQATVYKGDALTLLDDSNSYWWLVSVIKTSEVGYIPAENIETPFERLARLNKHRNTDLTSLDQATHYIQKEVKKKTATKKRRVTMCKDLSVQAQIILIGDDDEEEVGEAYEEWQEDMQDDHSEASDVEESDNETDQPQEIVESAPPVKQSPSSSPVSSQQQQPSQPSEKPIQPQPSQSLQQSSQQQQQSPIIQPQPSVSYNGTPSSPRIDDKRSNTFWNIFSRGKKESNKSIQTSTCNEDADGRSISSVSSSILMDDKTPRAANGQAQLKVLRVFAGNINVGAMYHSMLVDDNTSAEQLLIQAMERFHIAQIENKTAGRTSRAITPTNGSGVEYYLTVKSMNGDEIIMAPQDKPLAIFQTLTTHLTTPMPSLTHVKQLSQHDTRPTTQQQHQQQQQQQSRHGKEPAVGFYLHKRIRRINEREGQVYIKVSHYTNTSSTKDNNRSSTFSKNLRKKKKDTAHERIDKLIAVSASATIAELTSIALDKFHMNHHNEHDRYRMTVSTQPDKLLNPSNRLIEILHDDTPREAGEKVFILRKTSTQPTSRSAASLPPRSSTSKVSPEKISRMKRPPLSIPQLDTKTKDIVRRVDTVLKTCSKDKKLGITSTSGIAVSRNLDAGVDVILMHGTLRTRPLPKNQIEYALMTNNSVVVARKVIHQPSKQLFSSNLKNVTEQDLDILVRYATAHLDVHDQKSGRKPVSSVNGSLSLDILDSPVDQVSSLGDLEKEFQRIIASHTY</sequence>
<evidence type="ECO:0000256" key="1">
    <source>
        <dbReference type="ARBA" id="ARBA00022443"/>
    </source>
</evidence>
<dbReference type="InterPro" id="IPR036028">
    <property type="entry name" value="SH3-like_dom_sf"/>
</dbReference>
<dbReference type="CDD" id="cd17043">
    <property type="entry name" value="RA"/>
    <property type="match status" value="1"/>
</dbReference>
<protein>
    <recommendedName>
        <fullName evidence="4">SH3 domain-containing protein</fullName>
    </recommendedName>
</protein>
<proteinExistence type="predicted"/>
<dbReference type="InterPro" id="IPR053039">
    <property type="entry name" value="Polarity_Bud-Selection_Reg"/>
</dbReference>
<dbReference type="Gene3D" id="2.30.30.40">
    <property type="entry name" value="SH3 Domains"/>
    <property type="match status" value="1"/>
</dbReference>
<name>A0A077X4Z4_9FUNG</name>
<evidence type="ECO:0000313" key="5">
    <source>
        <dbReference type="EMBL" id="CDS14428.1"/>
    </source>
</evidence>
<accession>A0A077X4Z4</accession>
<evidence type="ECO:0000259" key="4">
    <source>
        <dbReference type="PROSITE" id="PS50002"/>
    </source>
</evidence>
<dbReference type="PANTHER" id="PTHR47775">
    <property type="entry name" value="BUD SITE SELECTION PROTEIN 14"/>
    <property type="match status" value="1"/>
</dbReference>
<dbReference type="InterPro" id="IPR029071">
    <property type="entry name" value="Ubiquitin-like_domsf"/>
</dbReference>
<feature type="region of interest" description="Disordered" evidence="3">
    <location>
        <begin position="227"/>
        <end position="328"/>
    </location>
</feature>
<reference evidence="5" key="1">
    <citation type="journal article" date="2014" name="Genome Announc.">
        <title>De novo whole-genome sequence and genome annotation of Lichtheimia ramosa.</title>
        <authorList>
            <person name="Linde J."/>
            <person name="Schwartze V."/>
            <person name="Binder U."/>
            <person name="Lass-Florl C."/>
            <person name="Voigt K."/>
            <person name="Horn F."/>
        </authorList>
    </citation>
    <scope>NUCLEOTIDE SEQUENCE</scope>
    <source>
        <strain evidence="5">JMRC FSU:6197</strain>
    </source>
</reference>
<evidence type="ECO:0000256" key="3">
    <source>
        <dbReference type="SAM" id="MobiDB-lite"/>
    </source>
</evidence>
<feature type="compositionally biased region" description="Low complexity" evidence="3">
    <location>
        <begin position="655"/>
        <end position="669"/>
    </location>
</feature>
<gene>
    <name evidence="5" type="ORF">LRAMOSA06597</name>
</gene>
<dbReference type="AlphaFoldDB" id="A0A077X4Z4"/>
<feature type="compositionally biased region" description="Low complexity" evidence="3">
    <location>
        <begin position="501"/>
        <end position="511"/>
    </location>
</feature>
<feature type="region of interest" description="Disordered" evidence="3">
    <location>
        <begin position="547"/>
        <end position="571"/>
    </location>
</feature>
<organism evidence="5">
    <name type="scientific">Lichtheimia ramosa</name>
    <dbReference type="NCBI Taxonomy" id="688394"/>
    <lineage>
        <taxon>Eukaryota</taxon>
        <taxon>Fungi</taxon>
        <taxon>Fungi incertae sedis</taxon>
        <taxon>Mucoromycota</taxon>
        <taxon>Mucoromycotina</taxon>
        <taxon>Mucoromycetes</taxon>
        <taxon>Mucorales</taxon>
        <taxon>Lichtheimiaceae</taxon>
        <taxon>Lichtheimia</taxon>
    </lineage>
</organism>
<dbReference type="InterPro" id="IPR001452">
    <property type="entry name" value="SH3_domain"/>
</dbReference>
<dbReference type="GO" id="GO:0030950">
    <property type="term" value="P:establishment or maintenance of actin cytoskeleton polarity"/>
    <property type="evidence" value="ECO:0007669"/>
    <property type="project" value="TreeGrafter"/>
</dbReference>
<dbReference type="EMBL" id="LK023386">
    <property type="protein sequence ID" value="CDS14428.1"/>
    <property type="molecule type" value="Genomic_DNA"/>
</dbReference>
<dbReference type="SUPFAM" id="SSF54236">
    <property type="entry name" value="Ubiquitin-like"/>
    <property type="match status" value="1"/>
</dbReference>
<keyword evidence="1 2" id="KW-0728">SH3 domain</keyword>
<dbReference type="SMART" id="SM00326">
    <property type="entry name" value="SH3"/>
    <property type="match status" value="1"/>
</dbReference>
<feature type="region of interest" description="Disordered" evidence="3">
    <location>
        <begin position="1"/>
        <end position="93"/>
    </location>
</feature>
<feature type="compositionally biased region" description="Polar residues" evidence="3">
    <location>
        <begin position="547"/>
        <end position="562"/>
    </location>
</feature>
<feature type="region of interest" description="Disordered" evidence="3">
    <location>
        <begin position="648"/>
        <end position="687"/>
    </location>
</feature>
<dbReference type="GO" id="GO:0015630">
    <property type="term" value="C:microtubule cytoskeleton"/>
    <property type="evidence" value="ECO:0007669"/>
    <property type="project" value="TreeGrafter"/>
</dbReference>
<feature type="compositionally biased region" description="Polar residues" evidence="3">
    <location>
        <begin position="1"/>
        <end position="50"/>
    </location>
</feature>
<feature type="compositionally biased region" description="Low complexity" evidence="3">
    <location>
        <begin position="258"/>
        <end position="310"/>
    </location>
</feature>
<feature type="region of interest" description="Disordered" evidence="3">
    <location>
        <begin position="488"/>
        <end position="519"/>
    </location>
</feature>
<dbReference type="OrthoDB" id="196165at2759"/>
<feature type="domain" description="SH3" evidence="4">
    <location>
        <begin position="97"/>
        <end position="158"/>
    </location>
</feature>
<evidence type="ECO:0000256" key="2">
    <source>
        <dbReference type="PROSITE-ProRule" id="PRU00192"/>
    </source>
</evidence>
<dbReference type="Gene3D" id="3.10.20.90">
    <property type="entry name" value="Phosphatidylinositol 3-kinase Catalytic Subunit, Chain A, domain 1"/>
    <property type="match status" value="1"/>
</dbReference>
<dbReference type="PANTHER" id="PTHR47775:SF1">
    <property type="entry name" value="BUD SITE SELECTION PROTEIN 14"/>
    <property type="match status" value="1"/>
</dbReference>